<feature type="transmembrane region" description="Helical" evidence="10">
    <location>
        <begin position="128"/>
        <end position="147"/>
    </location>
</feature>
<accession>A0A1V1PEB6</accession>
<dbReference type="EMBL" id="ATBP01000094">
    <property type="protein sequence ID" value="ETR73015.1"/>
    <property type="molecule type" value="Genomic_DNA"/>
</dbReference>
<feature type="transmembrane region" description="Helical" evidence="10">
    <location>
        <begin position="213"/>
        <end position="240"/>
    </location>
</feature>
<dbReference type="GO" id="GO:0044780">
    <property type="term" value="P:bacterial-type flagellum assembly"/>
    <property type="evidence" value="ECO:0007669"/>
    <property type="project" value="UniProtKB-UniRule"/>
</dbReference>
<keyword evidence="7 10" id="KW-0472">Membrane</keyword>
<comment type="caution">
    <text evidence="11">The sequence shown here is derived from an EMBL/GenBank/DDBJ whole genome shotgun (WGS) entry which is preliminary data.</text>
</comment>
<evidence type="ECO:0000313" key="12">
    <source>
        <dbReference type="Proteomes" id="UP000189670"/>
    </source>
</evidence>
<dbReference type="AlphaFoldDB" id="A0A1V1PEB6"/>
<dbReference type="Proteomes" id="UP000189670">
    <property type="component" value="Unassembled WGS sequence"/>
</dbReference>
<protein>
    <recommendedName>
        <fullName evidence="3 9">Flagellar biosynthetic protein FliR</fullName>
    </recommendedName>
</protein>
<keyword evidence="4 10" id="KW-1003">Cell membrane</keyword>
<evidence type="ECO:0000256" key="7">
    <source>
        <dbReference type="ARBA" id="ARBA00023136"/>
    </source>
</evidence>
<dbReference type="Pfam" id="PF01311">
    <property type="entry name" value="Bac_export_1"/>
    <property type="match status" value="1"/>
</dbReference>
<evidence type="ECO:0000256" key="6">
    <source>
        <dbReference type="ARBA" id="ARBA00022989"/>
    </source>
</evidence>
<reference evidence="12" key="1">
    <citation type="submission" date="2012-11" db="EMBL/GenBank/DDBJ databases">
        <authorList>
            <person name="Lucero-Rivera Y.E."/>
            <person name="Tovar-Ramirez D."/>
        </authorList>
    </citation>
    <scope>NUCLEOTIDE SEQUENCE [LARGE SCALE GENOMIC DNA]</scope>
    <source>
        <strain evidence="12">Araruama</strain>
    </source>
</reference>
<keyword evidence="11" id="KW-0282">Flagellum</keyword>
<evidence type="ECO:0000256" key="3">
    <source>
        <dbReference type="ARBA" id="ARBA00021717"/>
    </source>
</evidence>
<feature type="transmembrane region" description="Helical" evidence="10">
    <location>
        <begin position="40"/>
        <end position="58"/>
    </location>
</feature>
<gene>
    <name evidence="11" type="ORF">OMM_01262</name>
</gene>
<dbReference type="GO" id="GO:0005886">
    <property type="term" value="C:plasma membrane"/>
    <property type="evidence" value="ECO:0007669"/>
    <property type="project" value="UniProtKB-SubCell"/>
</dbReference>
<keyword evidence="6 10" id="KW-1133">Transmembrane helix</keyword>
<evidence type="ECO:0000256" key="1">
    <source>
        <dbReference type="ARBA" id="ARBA00002578"/>
    </source>
</evidence>
<dbReference type="GO" id="GO:0006605">
    <property type="term" value="P:protein targeting"/>
    <property type="evidence" value="ECO:0007669"/>
    <property type="project" value="UniProtKB-UniRule"/>
</dbReference>
<evidence type="ECO:0000256" key="2">
    <source>
        <dbReference type="ARBA" id="ARBA00009772"/>
    </source>
</evidence>
<evidence type="ECO:0000256" key="5">
    <source>
        <dbReference type="ARBA" id="ARBA00022692"/>
    </source>
</evidence>
<comment type="similarity">
    <text evidence="2 10">Belongs to the FliR/MopE/SpaR family.</text>
</comment>
<evidence type="ECO:0000313" key="11">
    <source>
        <dbReference type="EMBL" id="ETR73015.1"/>
    </source>
</evidence>
<dbReference type="GO" id="GO:0009425">
    <property type="term" value="C:bacterial-type flagellum basal body"/>
    <property type="evidence" value="ECO:0007669"/>
    <property type="project" value="UniProtKB-SubCell"/>
</dbReference>
<keyword evidence="11" id="KW-0969">Cilium</keyword>
<name>A0A1V1PEB6_9BACT</name>
<evidence type="ECO:0000256" key="10">
    <source>
        <dbReference type="RuleBase" id="RU362071"/>
    </source>
</evidence>
<proteinExistence type="inferred from homology"/>
<keyword evidence="8 10" id="KW-0975">Bacterial flagellum</keyword>
<dbReference type="PANTHER" id="PTHR30065">
    <property type="entry name" value="FLAGELLAR BIOSYNTHETIC PROTEIN FLIR"/>
    <property type="match status" value="1"/>
</dbReference>
<dbReference type="InterPro" id="IPR006303">
    <property type="entry name" value="FliR"/>
</dbReference>
<sequence length="259" mass="28335">MEILGLSIDMLKSFLLVLLRVSVILFMMPIFGAKRIPNPIKAGIAFAISLAILPAVTPDPAIFPQTAWEFAFIVLCEIIVGTILGMIVNVFFMGIQMAGHMAGLQMGFAIATIFDPNSGVQSSMVSQLGYWVALIVFLVLDGHYLLILSIKNSFDIIQFGQLSLQKELYNPVLTLASQLFVLAVKVGAPTIAALMFVDVGFGLTAKVSPQMNILIVALPLKIAVGLTFFGISLQLVLVYMKDYLNQFLPMMNNLMRLMI</sequence>
<evidence type="ECO:0000256" key="8">
    <source>
        <dbReference type="ARBA" id="ARBA00023143"/>
    </source>
</evidence>
<organism evidence="11 12">
    <name type="scientific">Candidatus Magnetoglobus multicellularis str. Araruama</name>
    <dbReference type="NCBI Taxonomy" id="890399"/>
    <lineage>
        <taxon>Bacteria</taxon>
        <taxon>Pseudomonadati</taxon>
        <taxon>Thermodesulfobacteriota</taxon>
        <taxon>Desulfobacteria</taxon>
        <taxon>Desulfobacterales</taxon>
        <taxon>Desulfobacteraceae</taxon>
        <taxon>Candidatus Magnetoglobus</taxon>
    </lineage>
</organism>
<feature type="transmembrane region" description="Helical" evidence="10">
    <location>
        <begin position="14"/>
        <end position="33"/>
    </location>
</feature>
<comment type="subcellular location">
    <subcellularLocation>
        <location evidence="10">Cell membrane</location>
        <topology evidence="10">Multi-pass membrane protein</topology>
    </subcellularLocation>
    <subcellularLocation>
        <location evidence="10">Bacterial flagellum basal body</location>
    </subcellularLocation>
</comment>
<dbReference type="PANTHER" id="PTHR30065:SF1">
    <property type="entry name" value="SURFACE PRESENTATION OF ANTIGENS PROTEIN SPAR"/>
    <property type="match status" value="1"/>
</dbReference>
<comment type="function">
    <text evidence="1 10">Role in flagellar biosynthesis.</text>
</comment>
<feature type="transmembrane region" description="Helical" evidence="10">
    <location>
        <begin position="168"/>
        <end position="193"/>
    </location>
</feature>
<dbReference type="NCBIfam" id="TIGR01400">
    <property type="entry name" value="fliR"/>
    <property type="match status" value="1"/>
</dbReference>
<evidence type="ECO:0000256" key="4">
    <source>
        <dbReference type="ARBA" id="ARBA00022475"/>
    </source>
</evidence>
<feature type="transmembrane region" description="Helical" evidence="10">
    <location>
        <begin position="70"/>
        <end position="92"/>
    </location>
</feature>
<keyword evidence="5 10" id="KW-0812">Transmembrane</keyword>
<keyword evidence="11" id="KW-0966">Cell projection</keyword>
<dbReference type="InterPro" id="IPR002010">
    <property type="entry name" value="T3SS_IM_R"/>
</dbReference>
<evidence type="ECO:0000256" key="9">
    <source>
        <dbReference type="NCBIfam" id="TIGR01400"/>
    </source>
</evidence>
<dbReference type="PRINTS" id="PR00953">
    <property type="entry name" value="TYPE3IMRPROT"/>
</dbReference>